<dbReference type="PANTHER" id="PTHR30344">
    <property type="entry name" value="6-PHOSPHOGLUCONOLACTONASE-RELATED"/>
    <property type="match status" value="1"/>
</dbReference>
<protein>
    <submittedName>
        <fullName evidence="3">6-phosphogluconolactonase</fullName>
        <ecNumber evidence="3">3.1.1.31</ecNumber>
    </submittedName>
</protein>
<dbReference type="GO" id="GO:0017057">
    <property type="term" value="F:6-phosphogluconolactonase activity"/>
    <property type="evidence" value="ECO:0007669"/>
    <property type="project" value="UniProtKB-EC"/>
</dbReference>
<evidence type="ECO:0000313" key="3">
    <source>
        <dbReference type="EMBL" id="ODP26396.1"/>
    </source>
</evidence>
<comment type="caution">
    <text evidence="3">The sequence shown here is derived from an EMBL/GenBank/DDBJ whole genome shotgun (WGS) entry which is preliminary data.</text>
</comment>
<dbReference type="GO" id="GO:0005829">
    <property type="term" value="C:cytosol"/>
    <property type="evidence" value="ECO:0007669"/>
    <property type="project" value="TreeGrafter"/>
</dbReference>
<keyword evidence="4" id="KW-1185">Reference proteome</keyword>
<dbReference type="PANTHER" id="PTHR30344:SF1">
    <property type="entry name" value="6-PHOSPHOGLUCONOLACTONASE"/>
    <property type="match status" value="1"/>
</dbReference>
<dbReference type="InterPro" id="IPR011048">
    <property type="entry name" value="Haem_d1_sf"/>
</dbReference>
<reference evidence="3 4" key="1">
    <citation type="submission" date="2016-08" db="EMBL/GenBank/DDBJ databases">
        <title>Genome sequencing of Paenibacillus sp. TI45-13ar, isolated from Korean traditional nuruk.</title>
        <authorList>
            <person name="Kim S.-J."/>
        </authorList>
    </citation>
    <scope>NUCLEOTIDE SEQUENCE [LARGE SCALE GENOMIC DNA]</scope>
    <source>
        <strain evidence="3 4">TI45-13ar</strain>
    </source>
</reference>
<evidence type="ECO:0000313" key="4">
    <source>
        <dbReference type="Proteomes" id="UP000094578"/>
    </source>
</evidence>
<dbReference type="InterPro" id="IPR050282">
    <property type="entry name" value="Cycloisomerase_2"/>
</dbReference>
<dbReference type="InterPro" id="IPR019405">
    <property type="entry name" value="Lactonase_7-beta_prop"/>
</dbReference>
<dbReference type="AlphaFoldDB" id="A0A1E3KY21"/>
<dbReference type="EMBL" id="MDER01000086">
    <property type="protein sequence ID" value="ODP26396.1"/>
    <property type="molecule type" value="Genomic_DNA"/>
</dbReference>
<sequence>MSVFENEVWFYIGTYSSEEEVGIQTAVMNTDTGELRLVGGIKGIENPSYLALSTDSTVLYAASEKGEGEILTYQINPETRELHLLDRKSTGGGAPCYVQLTPDGKHLLASNYTGANINVFAVGDQGALAEMTGEVKHTGSGTDPDRQDAPHPHSAVSSLDNHHVYVSDLGLDKVFTYRLEDNGTLTEEGATELPAQSGPRHLIFHPNGQLAYGINELNSTVTAYGRNPEDGQLEIIGHVSTLPEDFTGENTGGDIRISPCGRFVYASNRGHNSLVHYNIDELTGELSPIEWVTVKGETPRNVAVVPGGYILVSNQDSNNIVQFAIEADTGKLLLTGNELTLNRPVCVMAEQPEPGVQ</sequence>
<dbReference type="Gene3D" id="2.130.10.10">
    <property type="entry name" value="YVTN repeat-like/Quinoprotein amine dehydrogenase"/>
    <property type="match status" value="1"/>
</dbReference>
<evidence type="ECO:0000256" key="2">
    <source>
        <dbReference type="SAM" id="MobiDB-lite"/>
    </source>
</evidence>
<comment type="similarity">
    <text evidence="1">Belongs to the cycloisomerase 2 family.</text>
</comment>
<dbReference type="SUPFAM" id="SSF51004">
    <property type="entry name" value="C-terminal (heme d1) domain of cytochrome cd1-nitrite reductase"/>
    <property type="match status" value="1"/>
</dbReference>
<name>A0A1E3KY21_9BACL</name>
<dbReference type="Proteomes" id="UP000094578">
    <property type="component" value="Unassembled WGS sequence"/>
</dbReference>
<dbReference type="RefSeq" id="WP_069329555.1">
    <property type="nucleotide sequence ID" value="NZ_MDER01000086.1"/>
</dbReference>
<organism evidence="3 4">
    <name type="scientific">Paenibacillus nuruki</name>
    <dbReference type="NCBI Taxonomy" id="1886670"/>
    <lineage>
        <taxon>Bacteria</taxon>
        <taxon>Bacillati</taxon>
        <taxon>Bacillota</taxon>
        <taxon>Bacilli</taxon>
        <taxon>Bacillales</taxon>
        <taxon>Paenibacillaceae</taxon>
        <taxon>Paenibacillus</taxon>
    </lineage>
</organism>
<dbReference type="EC" id="3.1.1.31" evidence="3"/>
<keyword evidence="3" id="KW-0378">Hydrolase</keyword>
<dbReference type="Pfam" id="PF10282">
    <property type="entry name" value="Lactonase"/>
    <property type="match status" value="1"/>
</dbReference>
<accession>A0A1E3KY21</accession>
<feature type="region of interest" description="Disordered" evidence="2">
    <location>
        <begin position="135"/>
        <end position="157"/>
    </location>
</feature>
<evidence type="ECO:0000256" key="1">
    <source>
        <dbReference type="ARBA" id="ARBA00005564"/>
    </source>
</evidence>
<gene>
    <name evidence="3" type="ORF">PTI45_04236</name>
</gene>
<dbReference type="STRING" id="1886670.PTI45_04236"/>
<proteinExistence type="inferred from homology"/>
<dbReference type="InterPro" id="IPR015943">
    <property type="entry name" value="WD40/YVTN_repeat-like_dom_sf"/>
</dbReference>
<feature type="compositionally biased region" description="Basic and acidic residues" evidence="2">
    <location>
        <begin position="135"/>
        <end position="151"/>
    </location>
</feature>